<keyword evidence="1" id="KW-0472">Membrane</keyword>
<sequence>MSRKTPSIFAIIVYQGIYLLAGIYQTLSIQYLYYQGAATLVGILLMPAWFAKRKVHETIIDKTNDPEFDIVTKALKDYQLLPEEDDDGELSSPREVVNYCFILGISLLDIMANFTLTLGLFYVGSGMYQIIHSSIVIWCAILSFLFLGRKFSRVQSFCVIGVCIGLFLSSFGASQNSITTDVPTILNSLNISPKILGLILTSLATFGSACVYVILDQLLTTIIVPNELPPSPEKACFLIGTINSSLVMIYIIIYTIPNWKLLVIEEMEKKPEHATYWIVKYLGNVTIGLLNSIRAIMVFGFSHIFFCKFDNGQCFTIWKGFGAFVVIGCITIFSLTKLHYKFNQ</sequence>
<feature type="transmembrane region" description="Helical" evidence="1">
    <location>
        <begin position="317"/>
        <end position="336"/>
    </location>
</feature>
<name>A0A9N9ATM6_9GLOM</name>
<dbReference type="InterPro" id="IPR037185">
    <property type="entry name" value="EmrE-like"/>
</dbReference>
<dbReference type="EMBL" id="CAJVPY010001927">
    <property type="protein sequence ID" value="CAG8542178.1"/>
    <property type="molecule type" value="Genomic_DNA"/>
</dbReference>
<dbReference type="PANTHER" id="PTHR13146:SF1">
    <property type="entry name" value="SUGAR PHOSPHATE TRANSPORTER DOMAIN-CONTAINING PROTEIN"/>
    <property type="match status" value="1"/>
</dbReference>
<evidence type="ECO:0000313" key="3">
    <source>
        <dbReference type="Proteomes" id="UP000789405"/>
    </source>
</evidence>
<feature type="transmembrane region" description="Helical" evidence="1">
    <location>
        <begin position="195"/>
        <end position="215"/>
    </location>
</feature>
<feature type="transmembrane region" description="Helical" evidence="1">
    <location>
        <begin position="99"/>
        <end position="123"/>
    </location>
</feature>
<protein>
    <submittedName>
        <fullName evidence="2">7569_t:CDS:1</fullName>
    </submittedName>
</protein>
<evidence type="ECO:0000256" key="1">
    <source>
        <dbReference type="SAM" id="Phobius"/>
    </source>
</evidence>
<keyword evidence="1" id="KW-0812">Transmembrane</keyword>
<comment type="caution">
    <text evidence="2">The sequence shown here is derived from an EMBL/GenBank/DDBJ whole genome shotgun (WGS) entry which is preliminary data.</text>
</comment>
<proteinExistence type="predicted"/>
<feature type="transmembrane region" description="Helical" evidence="1">
    <location>
        <begin position="129"/>
        <end position="147"/>
    </location>
</feature>
<dbReference type="OrthoDB" id="29773at2759"/>
<accession>A0A9N9ATM6</accession>
<feature type="transmembrane region" description="Helical" evidence="1">
    <location>
        <begin position="235"/>
        <end position="256"/>
    </location>
</feature>
<feature type="transmembrane region" description="Helical" evidence="1">
    <location>
        <begin position="7"/>
        <end position="25"/>
    </location>
</feature>
<dbReference type="SUPFAM" id="SSF103481">
    <property type="entry name" value="Multidrug resistance efflux transporter EmrE"/>
    <property type="match status" value="1"/>
</dbReference>
<dbReference type="AlphaFoldDB" id="A0A9N9ATM6"/>
<feature type="transmembrane region" description="Helical" evidence="1">
    <location>
        <begin position="276"/>
        <end position="305"/>
    </location>
</feature>
<dbReference type="GO" id="GO:0016020">
    <property type="term" value="C:membrane"/>
    <property type="evidence" value="ECO:0007669"/>
    <property type="project" value="TreeGrafter"/>
</dbReference>
<feature type="transmembrane region" description="Helical" evidence="1">
    <location>
        <begin position="31"/>
        <end position="50"/>
    </location>
</feature>
<evidence type="ECO:0000313" key="2">
    <source>
        <dbReference type="EMBL" id="CAG8542178.1"/>
    </source>
</evidence>
<dbReference type="Proteomes" id="UP000789405">
    <property type="component" value="Unassembled WGS sequence"/>
</dbReference>
<dbReference type="PANTHER" id="PTHR13146">
    <property type="match status" value="1"/>
</dbReference>
<reference evidence="2" key="1">
    <citation type="submission" date="2021-06" db="EMBL/GenBank/DDBJ databases">
        <authorList>
            <person name="Kallberg Y."/>
            <person name="Tangrot J."/>
            <person name="Rosling A."/>
        </authorList>
    </citation>
    <scope>NUCLEOTIDE SEQUENCE</scope>
    <source>
        <strain evidence="2">MA453B</strain>
    </source>
</reference>
<organism evidence="2 3">
    <name type="scientific">Dentiscutata erythropus</name>
    <dbReference type="NCBI Taxonomy" id="1348616"/>
    <lineage>
        <taxon>Eukaryota</taxon>
        <taxon>Fungi</taxon>
        <taxon>Fungi incertae sedis</taxon>
        <taxon>Mucoromycota</taxon>
        <taxon>Glomeromycotina</taxon>
        <taxon>Glomeromycetes</taxon>
        <taxon>Diversisporales</taxon>
        <taxon>Gigasporaceae</taxon>
        <taxon>Dentiscutata</taxon>
    </lineage>
</organism>
<keyword evidence="1" id="KW-1133">Transmembrane helix</keyword>
<keyword evidence="3" id="KW-1185">Reference proteome</keyword>
<gene>
    <name evidence="2" type="ORF">DERYTH_LOCUS4859</name>
</gene>
<feature type="transmembrane region" description="Helical" evidence="1">
    <location>
        <begin position="154"/>
        <end position="175"/>
    </location>
</feature>